<feature type="domain" description="GIY-YIG" evidence="1">
    <location>
        <begin position="43"/>
        <end position="118"/>
    </location>
</feature>
<gene>
    <name evidence="2" type="ORF">ACFYKT_18415</name>
</gene>
<evidence type="ECO:0000259" key="1">
    <source>
        <dbReference type="PROSITE" id="PS50164"/>
    </source>
</evidence>
<dbReference type="SUPFAM" id="SSF82771">
    <property type="entry name" value="GIY-YIG endonuclease"/>
    <property type="match status" value="1"/>
</dbReference>
<dbReference type="InterPro" id="IPR035901">
    <property type="entry name" value="GIY-YIG_endonuc_sf"/>
</dbReference>
<sequence>MDKVDIKGFKAYKPIENEIPNSIWVSYGEIEELFFWELEYIPHSPGVYVIYDILGECLYVGCTPLRFNLNGRIKEHLRDAFFKDYAYKMLYYPTEKSTIDMLLLERILIKALTPLFNNDGNDEEISVGGKKYITINQTITHRDYWKDIIEREARRANVPIIIAKLQHDIETVYSSVLDDMKELHEGSINLATLYSKVKEMQNKVNESSNVDLDTFVEILAKNVSEKNFSNNELTYLVLPNKSLSRTFLKKILK</sequence>
<dbReference type="Proteomes" id="UP001601058">
    <property type="component" value="Unassembled WGS sequence"/>
</dbReference>
<evidence type="ECO:0000313" key="3">
    <source>
        <dbReference type="Proteomes" id="UP001601058"/>
    </source>
</evidence>
<dbReference type="InterPro" id="IPR000305">
    <property type="entry name" value="GIY-YIG_endonuc"/>
</dbReference>
<name>A0ABW6K298_9BACI</name>
<organism evidence="2 3">
    <name type="scientific">Cytobacillus mangrovibacter</name>
    <dbReference type="NCBI Taxonomy" id="3299024"/>
    <lineage>
        <taxon>Bacteria</taxon>
        <taxon>Bacillati</taxon>
        <taxon>Bacillota</taxon>
        <taxon>Bacilli</taxon>
        <taxon>Bacillales</taxon>
        <taxon>Bacillaceae</taxon>
        <taxon>Cytobacillus</taxon>
    </lineage>
</organism>
<accession>A0ABW6K298</accession>
<protein>
    <submittedName>
        <fullName evidence="2">GIY-YIG nuclease family protein</fullName>
    </submittedName>
</protein>
<proteinExistence type="predicted"/>
<dbReference type="RefSeq" id="WP_389222559.1">
    <property type="nucleotide sequence ID" value="NZ_JBIACJ010000012.1"/>
</dbReference>
<reference evidence="2 3" key="1">
    <citation type="submission" date="2024-08" db="EMBL/GenBank/DDBJ databases">
        <title>Two novel Cytobacillus novel species.</title>
        <authorList>
            <person name="Liu G."/>
        </authorList>
    </citation>
    <scope>NUCLEOTIDE SEQUENCE [LARGE SCALE GENOMIC DNA]</scope>
    <source>
        <strain evidence="2 3">FJAT-53684</strain>
    </source>
</reference>
<evidence type="ECO:0000313" key="2">
    <source>
        <dbReference type="EMBL" id="MFE8698301.1"/>
    </source>
</evidence>
<dbReference type="EMBL" id="JBIACJ010000012">
    <property type="protein sequence ID" value="MFE8698301.1"/>
    <property type="molecule type" value="Genomic_DNA"/>
</dbReference>
<comment type="caution">
    <text evidence="2">The sequence shown here is derived from an EMBL/GenBank/DDBJ whole genome shotgun (WGS) entry which is preliminary data.</text>
</comment>
<keyword evidence="3" id="KW-1185">Reference proteome</keyword>
<dbReference type="Gene3D" id="3.40.1440.10">
    <property type="entry name" value="GIY-YIG endonuclease"/>
    <property type="match status" value="1"/>
</dbReference>
<dbReference type="Pfam" id="PF01541">
    <property type="entry name" value="GIY-YIG"/>
    <property type="match status" value="1"/>
</dbReference>
<dbReference type="PROSITE" id="PS50164">
    <property type="entry name" value="GIY_YIG"/>
    <property type="match status" value="1"/>
</dbReference>